<dbReference type="Proteomes" id="UP000236333">
    <property type="component" value="Unassembled WGS sequence"/>
</dbReference>
<feature type="compositionally biased region" description="Polar residues" evidence="1">
    <location>
        <begin position="198"/>
        <end position="212"/>
    </location>
</feature>
<evidence type="ECO:0000256" key="1">
    <source>
        <dbReference type="SAM" id="MobiDB-lite"/>
    </source>
</evidence>
<organism evidence="2 3">
    <name type="scientific">Tetrabaena socialis</name>
    <dbReference type="NCBI Taxonomy" id="47790"/>
    <lineage>
        <taxon>Eukaryota</taxon>
        <taxon>Viridiplantae</taxon>
        <taxon>Chlorophyta</taxon>
        <taxon>core chlorophytes</taxon>
        <taxon>Chlorophyceae</taxon>
        <taxon>CS clade</taxon>
        <taxon>Chlamydomonadales</taxon>
        <taxon>Tetrabaenaceae</taxon>
        <taxon>Tetrabaena</taxon>
    </lineage>
</organism>
<dbReference type="EMBL" id="PGGS01002021">
    <property type="protein sequence ID" value="PNG99867.1"/>
    <property type="molecule type" value="Genomic_DNA"/>
</dbReference>
<proteinExistence type="predicted"/>
<reference evidence="2 3" key="1">
    <citation type="journal article" date="2017" name="Mol. Biol. Evol.">
        <title>The 4-celled Tetrabaena socialis nuclear genome reveals the essential components for genetic control of cell number at the origin of multicellularity in the volvocine lineage.</title>
        <authorList>
            <person name="Featherston J."/>
            <person name="Arakaki Y."/>
            <person name="Hanschen E.R."/>
            <person name="Ferris P.J."/>
            <person name="Michod R.E."/>
            <person name="Olson B.J.S.C."/>
            <person name="Nozaki H."/>
            <person name="Durand P.M."/>
        </authorList>
    </citation>
    <scope>NUCLEOTIDE SEQUENCE [LARGE SCALE GENOMIC DNA]</scope>
    <source>
        <strain evidence="2 3">NIES-571</strain>
    </source>
</reference>
<feature type="region of interest" description="Disordered" evidence="1">
    <location>
        <begin position="20"/>
        <end position="65"/>
    </location>
</feature>
<gene>
    <name evidence="2" type="ORF">TSOC_014343</name>
</gene>
<evidence type="ECO:0000313" key="3">
    <source>
        <dbReference type="Proteomes" id="UP000236333"/>
    </source>
</evidence>
<evidence type="ECO:0000313" key="2">
    <source>
        <dbReference type="EMBL" id="PNG99867.1"/>
    </source>
</evidence>
<feature type="non-terminal residue" evidence="2">
    <location>
        <position position="486"/>
    </location>
</feature>
<dbReference type="AlphaFoldDB" id="A0A2J7ZHY0"/>
<keyword evidence="3" id="KW-1185">Reference proteome</keyword>
<feature type="compositionally biased region" description="Low complexity" evidence="1">
    <location>
        <begin position="171"/>
        <end position="190"/>
    </location>
</feature>
<protein>
    <submittedName>
        <fullName evidence="2">Uncharacterized protein</fullName>
    </submittedName>
</protein>
<feature type="compositionally biased region" description="Low complexity" evidence="1">
    <location>
        <begin position="31"/>
        <end position="46"/>
    </location>
</feature>
<name>A0A2J7ZHY0_9CHLO</name>
<comment type="caution">
    <text evidence="2">The sequence shown here is derived from an EMBL/GenBank/DDBJ whole genome shotgun (WGS) entry which is preliminary data.</text>
</comment>
<sequence>MHGSCYMQLVRPQLRLGDEAGPARAGVSTRAQGPAVAQPVPSQPAAKRQRVESSAVVGVDRPAPARETRRAAAQAQACGVLREAATQFPAGLPLPATWHLQPPAIAEALPCADRLAGPGAAAEEGSPLPAAAAAQGGAALAELYFKELVHGQPPAIGAALPCAERLAGPGAAAGEGPPLPAAAAAQGQLPNGPPLEQQAGQSTMKGQPQPYTGVSRDPSKAANGRLWRARSPVLGKERWFLGLYGTQHAAALAVNLFMQSLAVMLRGRIPLPSPPNAVPASCSLEASESWGVERKASEAALFLALEAVDAARAQRTEERPAVASFVAARAALQSDADLQKLLDELVVCIANGTLKPQDMFLSYILYGAHNKAVMMAGRPTAARWPEALGRLFALAIVQRSGEAALNVMRGDVDDPCLVFPSTSTCRRTIDDATPHRAECQGISEAGVAAFLDHCSRDGKPRQVCLSADGTDIKVGYATPSPQHGQR</sequence>
<feature type="region of interest" description="Disordered" evidence="1">
    <location>
        <begin position="171"/>
        <end position="222"/>
    </location>
</feature>
<accession>A0A2J7ZHY0</accession>